<evidence type="ECO:0000256" key="2">
    <source>
        <dbReference type="ARBA" id="ARBA00010617"/>
    </source>
</evidence>
<evidence type="ECO:0000256" key="4">
    <source>
        <dbReference type="ARBA" id="ARBA00022723"/>
    </source>
</evidence>
<gene>
    <name evidence="8" type="ORF">BD410DRAFT_705970</name>
</gene>
<evidence type="ECO:0000313" key="8">
    <source>
        <dbReference type="EMBL" id="TDL14892.1"/>
    </source>
</evidence>
<keyword evidence="9" id="KW-1185">Reference proteome</keyword>
<keyword evidence="6" id="KW-0408">Iron</keyword>
<dbReference type="OrthoDB" id="1055148at2759"/>
<keyword evidence="3" id="KW-0349">Heme</keyword>
<organism evidence="8 9">
    <name type="scientific">Rickenella mellea</name>
    <dbReference type="NCBI Taxonomy" id="50990"/>
    <lineage>
        <taxon>Eukaryota</taxon>
        <taxon>Fungi</taxon>
        <taxon>Dikarya</taxon>
        <taxon>Basidiomycota</taxon>
        <taxon>Agaricomycotina</taxon>
        <taxon>Agaricomycetes</taxon>
        <taxon>Hymenochaetales</taxon>
        <taxon>Rickenellaceae</taxon>
        <taxon>Rickenella</taxon>
    </lineage>
</organism>
<reference evidence="8 9" key="1">
    <citation type="submission" date="2018-06" db="EMBL/GenBank/DDBJ databases">
        <title>A transcriptomic atlas of mushroom development highlights an independent origin of complex multicellularity.</title>
        <authorList>
            <consortium name="DOE Joint Genome Institute"/>
            <person name="Krizsan K."/>
            <person name="Almasi E."/>
            <person name="Merenyi Z."/>
            <person name="Sahu N."/>
            <person name="Viragh M."/>
            <person name="Koszo T."/>
            <person name="Mondo S."/>
            <person name="Kiss B."/>
            <person name="Balint B."/>
            <person name="Kues U."/>
            <person name="Barry K."/>
            <person name="Hegedus J.C."/>
            <person name="Henrissat B."/>
            <person name="Johnson J."/>
            <person name="Lipzen A."/>
            <person name="Ohm R."/>
            <person name="Nagy I."/>
            <person name="Pangilinan J."/>
            <person name="Yan J."/>
            <person name="Xiong Y."/>
            <person name="Grigoriev I.V."/>
            <person name="Hibbett D.S."/>
            <person name="Nagy L.G."/>
        </authorList>
    </citation>
    <scope>NUCLEOTIDE SEQUENCE [LARGE SCALE GENOMIC DNA]</scope>
    <source>
        <strain evidence="8 9">SZMC22713</strain>
    </source>
</reference>
<evidence type="ECO:0000256" key="3">
    <source>
        <dbReference type="ARBA" id="ARBA00022617"/>
    </source>
</evidence>
<comment type="cofactor">
    <cofactor evidence="1">
        <name>heme</name>
        <dbReference type="ChEBI" id="CHEBI:30413"/>
    </cofactor>
</comment>
<keyword evidence="4" id="KW-0479">Metal-binding</keyword>
<dbReference type="AlphaFoldDB" id="A0A4Y7PJ68"/>
<dbReference type="GO" id="GO:0016705">
    <property type="term" value="F:oxidoreductase activity, acting on paired donors, with incorporation or reduction of molecular oxygen"/>
    <property type="evidence" value="ECO:0007669"/>
    <property type="project" value="InterPro"/>
</dbReference>
<dbReference type="Proteomes" id="UP000294933">
    <property type="component" value="Unassembled WGS sequence"/>
</dbReference>
<name>A0A4Y7PJ68_9AGAM</name>
<dbReference type="Gene3D" id="1.10.630.10">
    <property type="entry name" value="Cytochrome P450"/>
    <property type="match status" value="1"/>
</dbReference>
<keyword evidence="5" id="KW-0560">Oxidoreductase</keyword>
<comment type="similarity">
    <text evidence="2">Belongs to the cytochrome P450 family.</text>
</comment>
<feature type="non-terminal residue" evidence="8">
    <location>
        <position position="79"/>
    </location>
</feature>
<feature type="non-terminal residue" evidence="8">
    <location>
        <position position="1"/>
    </location>
</feature>
<dbReference type="InterPro" id="IPR050364">
    <property type="entry name" value="Cytochrome_P450_fung"/>
</dbReference>
<keyword evidence="7" id="KW-0503">Monooxygenase</keyword>
<dbReference type="STRING" id="50990.A0A4Y7PJ68"/>
<evidence type="ECO:0000313" key="9">
    <source>
        <dbReference type="Proteomes" id="UP000294933"/>
    </source>
</evidence>
<protein>
    <recommendedName>
        <fullName evidence="10">Cytochrome P450</fullName>
    </recommendedName>
</protein>
<accession>A0A4Y7PJ68</accession>
<evidence type="ECO:0000256" key="5">
    <source>
        <dbReference type="ARBA" id="ARBA00023002"/>
    </source>
</evidence>
<dbReference type="InterPro" id="IPR036396">
    <property type="entry name" value="Cyt_P450_sf"/>
</dbReference>
<proteinExistence type="inferred from homology"/>
<dbReference type="GO" id="GO:0005506">
    <property type="term" value="F:iron ion binding"/>
    <property type="evidence" value="ECO:0007669"/>
    <property type="project" value="InterPro"/>
</dbReference>
<dbReference type="VEuPathDB" id="FungiDB:BD410DRAFT_705970"/>
<evidence type="ECO:0008006" key="10">
    <source>
        <dbReference type="Google" id="ProtNLM"/>
    </source>
</evidence>
<dbReference type="GO" id="GO:0004497">
    <property type="term" value="F:monooxygenase activity"/>
    <property type="evidence" value="ECO:0007669"/>
    <property type="project" value="UniProtKB-KW"/>
</dbReference>
<dbReference type="EMBL" id="ML170301">
    <property type="protein sequence ID" value="TDL14892.1"/>
    <property type="molecule type" value="Genomic_DNA"/>
</dbReference>
<sequence length="79" mass="8864">RVGATTPPGPRGLPFIGNVLNIPSIHPWKIYQKWCRDNGSDLFFLRLPGHSLLILNSAKAAQDLLVQRSNIYSDRCVYS</sequence>
<evidence type="ECO:0000256" key="1">
    <source>
        <dbReference type="ARBA" id="ARBA00001971"/>
    </source>
</evidence>
<dbReference type="GO" id="GO:0020037">
    <property type="term" value="F:heme binding"/>
    <property type="evidence" value="ECO:0007669"/>
    <property type="project" value="InterPro"/>
</dbReference>
<evidence type="ECO:0000256" key="7">
    <source>
        <dbReference type="ARBA" id="ARBA00023033"/>
    </source>
</evidence>
<evidence type="ECO:0000256" key="6">
    <source>
        <dbReference type="ARBA" id="ARBA00023004"/>
    </source>
</evidence>
<dbReference type="SUPFAM" id="SSF48264">
    <property type="entry name" value="Cytochrome P450"/>
    <property type="match status" value="1"/>
</dbReference>
<dbReference type="PANTHER" id="PTHR46300">
    <property type="entry name" value="P450, PUTATIVE (EUROFUNG)-RELATED-RELATED"/>
    <property type="match status" value="1"/>
</dbReference>